<dbReference type="AlphaFoldDB" id="H8GDM7"/>
<dbReference type="OrthoDB" id="2063054at2"/>
<comment type="similarity">
    <text evidence="7">Belongs to the binding-protein-dependent transport system permease family.</text>
</comment>
<dbReference type="GO" id="GO:0055085">
    <property type="term" value="P:transmembrane transport"/>
    <property type="evidence" value="ECO:0007669"/>
    <property type="project" value="InterPro"/>
</dbReference>
<keyword evidence="6 7" id="KW-0472">Membrane</keyword>
<name>H8GDM7_9PSEU</name>
<dbReference type="RefSeq" id="WP_005439089.1">
    <property type="nucleotide sequence ID" value="NZ_CM001466.1"/>
</dbReference>
<evidence type="ECO:0000256" key="2">
    <source>
        <dbReference type="ARBA" id="ARBA00022448"/>
    </source>
</evidence>
<evidence type="ECO:0000256" key="4">
    <source>
        <dbReference type="ARBA" id="ARBA00022692"/>
    </source>
</evidence>
<protein>
    <submittedName>
        <fullName evidence="9">ABC-type sugar transport system, permease component</fullName>
    </submittedName>
</protein>
<dbReference type="InterPro" id="IPR035906">
    <property type="entry name" value="MetI-like_sf"/>
</dbReference>
<dbReference type="CDD" id="cd06261">
    <property type="entry name" value="TM_PBP2"/>
    <property type="match status" value="1"/>
</dbReference>
<dbReference type="Proteomes" id="UP000004705">
    <property type="component" value="Chromosome"/>
</dbReference>
<feature type="transmembrane region" description="Helical" evidence="7">
    <location>
        <begin position="252"/>
        <end position="273"/>
    </location>
</feature>
<feature type="domain" description="ABC transmembrane type-1" evidence="8">
    <location>
        <begin position="84"/>
        <end position="273"/>
    </location>
</feature>
<comment type="subcellular location">
    <subcellularLocation>
        <location evidence="1 7">Cell membrane</location>
        <topology evidence="1 7">Multi-pass membrane protein</topology>
    </subcellularLocation>
</comment>
<dbReference type="GO" id="GO:0005886">
    <property type="term" value="C:plasma membrane"/>
    <property type="evidence" value="ECO:0007669"/>
    <property type="project" value="UniProtKB-SubCell"/>
</dbReference>
<dbReference type="InterPro" id="IPR000515">
    <property type="entry name" value="MetI-like"/>
</dbReference>
<evidence type="ECO:0000313" key="9">
    <source>
        <dbReference type="EMBL" id="EHY87872.1"/>
    </source>
</evidence>
<evidence type="ECO:0000259" key="8">
    <source>
        <dbReference type="PROSITE" id="PS50928"/>
    </source>
</evidence>
<accession>H8GDM7</accession>
<dbReference type="PANTHER" id="PTHR43744:SF12">
    <property type="entry name" value="ABC TRANSPORTER PERMEASE PROTEIN MG189-RELATED"/>
    <property type="match status" value="1"/>
</dbReference>
<feature type="transmembrane region" description="Helical" evidence="7">
    <location>
        <begin position="88"/>
        <end position="110"/>
    </location>
</feature>
<feature type="transmembrane region" description="Helical" evidence="7">
    <location>
        <begin position="195"/>
        <end position="217"/>
    </location>
</feature>
<evidence type="ECO:0000256" key="5">
    <source>
        <dbReference type="ARBA" id="ARBA00022989"/>
    </source>
</evidence>
<evidence type="ECO:0000256" key="1">
    <source>
        <dbReference type="ARBA" id="ARBA00004651"/>
    </source>
</evidence>
<dbReference type="Gene3D" id="1.10.3720.10">
    <property type="entry name" value="MetI-like"/>
    <property type="match status" value="1"/>
</dbReference>
<dbReference type="EMBL" id="CM001466">
    <property type="protein sequence ID" value="EHY87872.1"/>
    <property type="molecule type" value="Genomic_DNA"/>
</dbReference>
<gene>
    <name evidence="9" type="ORF">SacazDRAFT_00925</name>
</gene>
<feature type="transmembrane region" description="Helical" evidence="7">
    <location>
        <begin position="119"/>
        <end position="140"/>
    </location>
</feature>
<keyword evidence="2 7" id="KW-0813">Transport</keyword>
<feature type="transmembrane region" description="Helical" evidence="7">
    <location>
        <begin position="152"/>
        <end position="169"/>
    </location>
</feature>
<dbReference type="PROSITE" id="PS50928">
    <property type="entry name" value="ABC_TM1"/>
    <property type="match status" value="1"/>
</dbReference>
<dbReference type="SUPFAM" id="SSF161098">
    <property type="entry name" value="MetI-like"/>
    <property type="match status" value="1"/>
</dbReference>
<feature type="transmembrane region" description="Helical" evidence="7">
    <location>
        <begin position="21"/>
        <end position="44"/>
    </location>
</feature>
<evidence type="ECO:0000256" key="3">
    <source>
        <dbReference type="ARBA" id="ARBA00022475"/>
    </source>
</evidence>
<keyword evidence="5 7" id="KW-1133">Transmembrane helix</keyword>
<dbReference type="PANTHER" id="PTHR43744">
    <property type="entry name" value="ABC TRANSPORTER PERMEASE PROTEIN MG189-RELATED-RELATED"/>
    <property type="match status" value="1"/>
</dbReference>
<keyword evidence="4 7" id="KW-0812">Transmembrane</keyword>
<sequence>MSVFLPARPRRRTRIPQPGSPNFWVYGLLTAFVLGSIFPFYWSFLVASRDSSMLTEQVPPLVPGGNFFANAARVFDTVPFWKALGNSVIVAGSVTISTVLFSSLAGFAFAKLRFKGRNALFLFVVATLAVPTQLGIIPLYMAMAELGWANELQAVIVPNLVTAIGVFWMRQYTVSAVPYELIEAARVDGCSMIRVFWHVCLPAVRPAAAFLAMFTFMTSWNDFLWPLVALGPDNPTVQVALEKLQSGYYVDYSLVLAGTTLATVPVLIVFFLLGRQIVAGIMQGAVKG</sequence>
<proteinExistence type="inferred from homology"/>
<keyword evidence="10" id="KW-1185">Reference proteome</keyword>
<dbReference type="Pfam" id="PF00528">
    <property type="entry name" value="BPD_transp_1"/>
    <property type="match status" value="1"/>
</dbReference>
<reference evidence="9 10" key="1">
    <citation type="journal article" date="2012" name="Stand. Genomic Sci.">
        <title>Genome sequence of the soil bacterium Saccharomonospora azurea type strain (NA-128(T)).</title>
        <authorList>
            <person name="Klenk H.P."/>
            <person name="Held B."/>
            <person name="Lucas S."/>
            <person name="Lapidus A."/>
            <person name="Copeland A."/>
            <person name="Hammon N."/>
            <person name="Pitluck S."/>
            <person name="Goodwin L.A."/>
            <person name="Han C."/>
            <person name="Tapia R."/>
            <person name="Brambilla E.M."/>
            <person name="Potter G."/>
            <person name="Land M."/>
            <person name="Ivanova N."/>
            <person name="Rohde M."/>
            <person name="Goker M."/>
            <person name="Detter J.C."/>
            <person name="Kyrpides N.C."/>
            <person name="Woyke T."/>
        </authorList>
    </citation>
    <scope>NUCLEOTIDE SEQUENCE [LARGE SCALE GENOMIC DNA]</scope>
    <source>
        <strain evidence="9 10">NA-128</strain>
    </source>
</reference>
<evidence type="ECO:0000256" key="7">
    <source>
        <dbReference type="RuleBase" id="RU363032"/>
    </source>
</evidence>
<organism evidence="9 10">
    <name type="scientific">Saccharomonospora azurea NA-128</name>
    <dbReference type="NCBI Taxonomy" id="882081"/>
    <lineage>
        <taxon>Bacteria</taxon>
        <taxon>Bacillati</taxon>
        <taxon>Actinomycetota</taxon>
        <taxon>Actinomycetes</taxon>
        <taxon>Pseudonocardiales</taxon>
        <taxon>Pseudonocardiaceae</taxon>
        <taxon>Saccharomonospora</taxon>
    </lineage>
</organism>
<keyword evidence="3" id="KW-1003">Cell membrane</keyword>
<evidence type="ECO:0000313" key="10">
    <source>
        <dbReference type="Proteomes" id="UP000004705"/>
    </source>
</evidence>
<keyword evidence="9" id="KW-0762">Sugar transport</keyword>
<evidence type="ECO:0000256" key="6">
    <source>
        <dbReference type="ARBA" id="ARBA00023136"/>
    </source>
</evidence>
<dbReference type="HOGENOM" id="CLU_016047_1_1_11"/>